<gene>
    <name evidence="19" type="ORF">PBY51_018207</name>
</gene>
<dbReference type="GO" id="GO:0030672">
    <property type="term" value="C:synaptic vesicle membrane"/>
    <property type="evidence" value="ECO:0007669"/>
    <property type="project" value="UniProtKB-SubCell"/>
</dbReference>
<keyword evidence="20" id="KW-1185">Reference proteome</keyword>
<evidence type="ECO:0000256" key="9">
    <source>
        <dbReference type="ARBA" id="ARBA00023054"/>
    </source>
</evidence>
<dbReference type="Pfam" id="PF04440">
    <property type="entry name" value="Dysbindin"/>
    <property type="match status" value="1"/>
</dbReference>
<feature type="domain" description="tRNA selenocysteine 1-associated protein 1 C-terminal" evidence="18">
    <location>
        <begin position="337"/>
        <end position="391"/>
    </location>
</feature>
<comment type="subcellular location">
    <subcellularLocation>
        <location evidence="15">Cytoplasmic vesicle</location>
        <location evidence="15">Secretory vesicle</location>
        <location evidence="15">Synaptic vesicle membrane</location>
        <topology evidence="15">Peripheral membrane protein</topology>
        <orientation evidence="15">Cytoplasmic side</orientation>
    </subcellularLocation>
    <subcellularLocation>
        <location evidence="3">Endoplasmic reticulum</location>
    </subcellularLocation>
    <subcellularLocation>
        <location evidence="2">Endosome membrane</location>
        <topology evidence="2">Peripheral membrane protein</topology>
        <orientation evidence="2">Cytoplasmic side</orientation>
    </subcellularLocation>
    <subcellularLocation>
        <location evidence="14">Melanosome membrane</location>
        <topology evidence="14">Peripheral membrane protein</topology>
        <orientation evidence="14">Cytoplasmic side</orientation>
    </subcellularLocation>
    <subcellularLocation>
        <location evidence="1">Nucleus</location>
    </subcellularLocation>
    <subcellularLocation>
        <location evidence="13">Postsynaptic density</location>
    </subcellularLocation>
</comment>
<evidence type="ECO:0000313" key="20">
    <source>
        <dbReference type="Proteomes" id="UP001346869"/>
    </source>
</evidence>
<evidence type="ECO:0000256" key="4">
    <source>
        <dbReference type="ARBA" id="ARBA00008686"/>
    </source>
</evidence>
<dbReference type="AlphaFoldDB" id="A0AAN7XKV8"/>
<evidence type="ECO:0000256" key="13">
    <source>
        <dbReference type="ARBA" id="ARBA00034105"/>
    </source>
</evidence>
<evidence type="ECO:0000256" key="16">
    <source>
        <dbReference type="SAM" id="Coils"/>
    </source>
</evidence>
<keyword evidence="7" id="KW-0256">Endoplasmic reticulum</keyword>
<dbReference type="GO" id="GO:0031175">
    <property type="term" value="P:neuron projection development"/>
    <property type="evidence" value="ECO:0007669"/>
    <property type="project" value="TreeGrafter"/>
</dbReference>
<reference evidence="19 20" key="2">
    <citation type="journal article" date="2023" name="Mol. Biol. Evol.">
        <title>Genomics of Secondarily Temperate Adaptation in the Only Non-Antarctic Icefish.</title>
        <authorList>
            <person name="Rivera-Colon A.G."/>
            <person name="Rayamajhi N."/>
            <person name="Minhas B.F."/>
            <person name="Madrigal G."/>
            <person name="Bilyk K.T."/>
            <person name="Yoon V."/>
            <person name="Hune M."/>
            <person name="Gregory S."/>
            <person name="Cheng C.H.C."/>
            <person name="Catchen J.M."/>
        </authorList>
    </citation>
    <scope>NUCLEOTIDE SEQUENCE [LARGE SCALE GENOMIC DNA]</scope>
    <source>
        <strain evidence="19">JMC-PN-2008</strain>
    </source>
</reference>
<dbReference type="GO" id="GO:0005886">
    <property type="term" value="C:plasma membrane"/>
    <property type="evidence" value="ECO:0007669"/>
    <property type="project" value="TreeGrafter"/>
</dbReference>
<evidence type="ECO:0000256" key="8">
    <source>
        <dbReference type="ARBA" id="ARBA00023018"/>
    </source>
</evidence>
<dbReference type="EMBL" id="JAUZQC010000012">
    <property type="protein sequence ID" value="KAK5862852.1"/>
    <property type="molecule type" value="Genomic_DNA"/>
</dbReference>
<keyword evidence="9 16" id="KW-0175">Coiled coil</keyword>
<evidence type="ECO:0000259" key="18">
    <source>
        <dbReference type="Pfam" id="PF17654"/>
    </source>
</evidence>
<name>A0AAN7XKV8_ELEMC</name>
<evidence type="ECO:0000256" key="14">
    <source>
        <dbReference type="ARBA" id="ARBA00037798"/>
    </source>
</evidence>
<evidence type="ECO:0000256" key="15">
    <source>
        <dbReference type="ARBA" id="ARBA00037838"/>
    </source>
</evidence>
<protein>
    <recommendedName>
        <fullName evidence="18">tRNA selenocysteine 1-associated protein 1 C-terminal domain-containing protein</fullName>
    </recommendedName>
</protein>
<dbReference type="GO" id="GO:2000300">
    <property type="term" value="P:regulation of synaptic vesicle exocytosis"/>
    <property type="evidence" value="ECO:0007669"/>
    <property type="project" value="TreeGrafter"/>
</dbReference>
<dbReference type="GO" id="GO:1904115">
    <property type="term" value="C:axon cytoplasm"/>
    <property type="evidence" value="ECO:0007669"/>
    <property type="project" value="GOC"/>
</dbReference>
<accession>A0AAN7XKV8</accession>
<dbReference type="GO" id="GO:0010008">
    <property type="term" value="C:endosome membrane"/>
    <property type="evidence" value="ECO:0007669"/>
    <property type="project" value="UniProtKB-SubCell"/>
</dbReference>
<dbReference type="PANTHER" id="PTHR16294:SF5">
    <property type="entry name" value="DYSBINDIN"/>
    <property type="match status" value="1"/>
</dbReference>
<dbReference type="GO" id="GO:0005634">
    <property type="term" value="C:nucleus"/>
    <property type="evidence" value="ECO:0007669"/>
    <property type="project" value="UniProtKB-SubCell"/>
</dbReference>
<dbReference type="GO" id="GO:0060155">
    <property type="term" value="P:platelet dense granule organization"/>
    <property type="evidence" value="ECO:0007669"/>
    <property type="project" value="TreeGrafter"/>
</dbReference>
<evidence type="ECO:0000256" key="10">
    <source>
        <dbReference type="ARBA" id="ARBA00023136"/>
    </source>
</evidence>
<comment type="similarity">
    <text evidence="4">Belongs to the dysbindin family.</text>
</comment>
<evidence type="ECO:0000256" key="2">
    <source>
        <dbReference type="ARBA" id="ARBA00004125"/>
    </source>
</evidence>
<keyword evidence="5" id="KW-0963">Cytoplasm</keyword>
<proteinExistence type="inferred from homology"/>
<dbReference type="GO" id="GO:0005783">
    <property type="term" value="C:endoplasmic reticulum"/>
    <property type="evidence" value="ECO:0007669"/>
    <property type="project" value="UniProtKB-SubCell"/>
</dbReference>
<dbReference type="Pfam" id="PF17654">
    <property type="entry name" value="Trnau1ap"/>
    <property type="match status" value="1"/>
</dbReference>
<evidence type="ECO:0000256" key="1">
    <source>
        <dbReference type="ARBA" id="ARBA00004123"/>
    </source>
</evidence>
<evidence type="ECO:0000256" key="3">
    <source>
        <dbReference type="ARBA" id="ARBA00004240"/>
    </source>
</evidence>
<evidence type="ECO:0000256" key="12">
    <source>
        <dbReference type="ARBA" id="ARBA00023329"/>
    </source>
</evidence>
<keyword evidence="10" id="KW-0472">Membrane</keyword>
<feature type="compositionally biased region" description="Polar residues" evidence="17">
    <location>
        <begin position="250"/>
        <end position="291"/>
    </location>
</feature>
<feature type="coiled-coil region" evidence="16">
    <location>
        <begin position="111"/>
        <end position="201"/>
    </location>
</feature>
<feature type="region of interest" description="Disordered" evidence="17">
    <location>
        <begin position="249"/>
        <end position="364"/>
    </location>
</feature>
<evidence type="ECO:0000256" key="5">
    <source>
        <dbReference type="ARBA" id="ARBA00022490"/>
    </source>
</evidence>
<reference evidence="19 20" key="1">
    <citation type="journal article" date="2023" name="Genes (Basel)">
        <title>Chromosome-Level Genome Assembly and Circadian Gene Repertoire of the Patagonia Blennie Eleginops maclovinus-The Closest Ancestral Proxy of Antarctic Cryonotothenioids.</title>
        <authorList>
            <person name="Cheng C.C."/>
            <person name="Rivera-Colon A.G."/>
            <person name="Minhas B.F."/>
            <person name="Wilson L."/>
            <person name="Rayamajhi N."/>
            <person name="Vargas-Chacoff L."/>
            <person name="Catchen J.M."/>
        </authorList>
    </citation>
    <scope>NUCLEOTIDE SEQUENCE [LARGE SCALE GENOMIC DNA]</scope>
    <source>
        <strain evidence="19">JMC-PN-2008</strain>
    </source>
</reference>
<evidence type="ECO:0000256" key="17">
    <source>
        <dbReference type="SAM" id="MobiDB-lite"/>
    </source>
</evidence>
<comment type="caution">
    <text evidence="19">The sequence shown here is derived from an EMBL/GenBank/DDBJ whole genome shotgun (WGS) entry which is preliminary data.</text>
</comment>
<dbReference type="GO" id="GO:0014069">
    <property type="term" value="C:postsynaptic density"/>
    <property type="evidence" value="ECO:0007669"/>
    <property type="project" value="UniProtKB-SubCell"/>
</dbReference>
<keyword evidence="6" id="KW-0967">Endosome</keyword>
<evidence type="ECO:0000313" key="19">
    <source>
        <dbReference type="EMBL" id="KAK5862852.1"/>
    </source>
</evidence>
<dbReference type="InterPro" id="IPR041085">
    <property type="entry name" value="TSAP1_C"/>
</dbReference>
<dbReference type="Proteomes" id="UP001346869">
    <property type="component" value="Unassembled WGS sequence"/>
</dbReference>
<dbReference type="InterPro" id="IPR007531">
    <property type="entry name" value="Dysbindin"/>
</dbReference>
<keyword evidence="8" id="KW-0770">Synapse</keyword>
<sequence>MFENFRERLHMVQQDFTTGFKTLGDKSRDPKVRRRPRFEESLPHFSAGLDILSRYEESWFLLHRRTKDCAQAAEAVDGDIVMLSAHWERKRAALTQLQEQLQIVPAFISDLDAITANIAHLEGDFEEMESRLVYLETLCCQSEQQTVQQQHINQLEAYKKKKRKEVEALEVELNSEHAQKVAELEQAMKQKLKERQKVYEEAFNQDVQQYLSTGYLQHREPAEPAGTDVRVLDQMTVTNISDQEALDDFLNSTGDDISTGSSLTSGPDLESFSSESEMKSQMIQAPPTKNQAAEWEQEEEEAASEGNDKPLVQSDEEDVQPDMSLVALQDIGTLRGSDESDPAEDLPSGAQSPECDAEEWNKDVTRRSEGLFDAMMKSLWEPMDSMTSPIPSLINHVVLIPV</sequence>
<organism evidence="19 20">
    <name type="scientific">Eleginops maclovinus</name>
    <name type="common">Patagonian blennie</name>
    <name type="synonym">Eleginus maclovinus</name>
    <dbReference type="NCBI Taxonomy" id="56733"/>
    <lineage>
        <taxon>Eukaryota</taxon>
        <taxon>Metazoa</taxon>
        <taxon>Chordata</taxon>
        <taxon>Craniata</taxon>
        <taxon>Vertebrata</taxon>
        <taxon>Euteleostomi</taxon>
        <taxon>Actinopterygii</taxon>
        <taxon>Neopterygii</taxon>
        <taxon>Teleostei</taxon>
        <taxon>Neoteleostei</taxon>
        <taxon>Acanthomorphata</taxon>
        <taxon>Eupercaria</taxon>
        <taxon>Perciformes</taxon>
        <taxon>Notothenioidei</taxon>
        <taxon>Eleginopidae</taxon>
        <taxon>Eleginops</taxon>
    </lineage>
</organism>
<keyword evidence="12" id="KW-0968">Cytoplasmic vesicle</keyword>
<dbReference type="GO" id="GO:0031083">
    <property type="term" value="C:BLOC-1 complex"/>
    <property type="evidence" value="ECO:0007669"/>
    <property type="project" value="TreeGrafter"/>
</dbReference>
<dbReference type="PANTHER" id="PTHR16294">
    <property type="entry name" value="DYSTROBREVIN BINDING PROTEIN 1 DYSBINDIN"/>
    <property type="match status" value="1"/>
</dbReference>
<keyword evidence="11" id="KW-0539">Nucleus</keyword>
<evidence type="ECO:0000256" key="6">
    <source>
        <dbReference type="ARBA" id="ARBA00022753"/>
    </source>
</evidence>
<evidence type="ECO:0000256" key="11">
    <source>
        <dbReference type="ARBA" id="ARBA00023242"/>
    </source>
</evidence>
<dbReference type="GO" id="GO:0033162">
    <property type="term" value="C:melanosome membrane"/>
    <property type="evidence" value="ECO:0007669"/>
    <property type="project" value="UniProtKB-SubCell"/>
</dbReference>
<evidence type="ECO:0000256" key="7">
    <source>
        <dbReference type="ARBA" id="ARBA00022824"/>
    </source>
</evidence>
<dbReference type="GO" id="GO:0048490">
    <property type="term" value="P:anterograde synaptic vesicle transport"/>
    <property type="evidence" value="ECO:0007669"/>
    <property type="project" value="TreeGrafter"/>
</dbReference>